<organism evidence="3">
    <name type="scientific">Pyramimonas obovata</name>
    <dbReference type="NCBI Taxonomy" id="1411642"/>
    <lineage>
        <taxon>Eukaryota</taxon>
        <taxon>Viridiplantae</taxon>
        <taxon>Chlorophyta</taxon>
        <taxon>Pyramimonadophyceae</taxon>
        <taxon>Pyramimonadales</taxon>
        <taxon>Pyramimonadaceae</taxon>
        <taxon>Pyramimonas</taxon>
        <taxon>Pyramimonas incertae sedis</taxon>
    </lineage>
</organism>
<evidence type="ECO:0000256" key="1">
    <source>
        <dbReference type="ARBA" id="ARBA00022723"/>
    </source>
</evidence>
<dbReference type="GO" id="GO:0046872">
    <property type="term" value="F:metal ion binding"/>
    <property type="evidence" value="ECO:0007669"/>
    <property type="project" value="UniProtKB-KW"/>
</dbReference>
<dbReference type="Gene3D" id="1.10.150.240">
    <property type="entry name" value="Putative phosphatase, domain 2"/>
    <property type="match status" value="1"/>
</dbReference>
<dbReference type="Pfam" id="PF00702">
    <property type="entry name" value="Hydrolase"/>
    <property type="match status" value="1"/>
</dbReference>
<dbReference type="InterPro" id="IPR023198">
    <property type="entry name" value="PGP-like_dom2"/>
</dbReference>
<dbReference type="GO" id="GO:0016787">
    <property type="term" value="F:hydrolase activity"/>
    <property type="evidence" value="ECO:0007669"/>
    <property type="project" value="UniProtKB-KW"/>
</dbReference>
<dbReference type="InterPro" id="IPR023214">
    <property type="entry name" value="HAD_sf"/>
</dbReference>
<dbReference type="EMBL" id="HBFA01009834">
    <property type="protein sequence ID" value="CAD8657955.1"/>
    <property type="molecule type" value="Transcribed_RNA"/>
</dbReference>
<dbReference type="PANTHER" id="PTHR42896:SF2">
    <property type="entry name" value="CBBY-LIKE PROTEIN"/>
    <property type="match status" value="1"/>
</dbReference>
<accession>A0A7S0QX16</accession>
<dbReference type="SFLD" id="SFLDG01129">
    <property type="entry name" value="C1.5:_HAD__Beta-PGM__Phosphata"/>
    <property type="match status" value="1"/>
</dbReference>
<dbReference type="SFLD" id="SFLDF00035">
    <property type="entry name" value="phosphoglycolate_phosphatase"/>
    <property type="match status" value="1"/>
</dbReference>
<dbReference type="InterPro" id="IPR044999">
    <property type="entry name" value="CbbY-like"/>
</dbReference>
<dbReference type="SFLD" id="SFLDG01135">
    <property type="entry name" value="C1.5.6:_HAD__Beta-PGM__Phospha"/>
    <property type="match status" value="1"/>
</dbReference>
<name>A0A7S0QX16_9CHLO</name>
<keyword evidence="2" id="KW-0378">Hydrolase</keyword>
<dbReference type="PANTHER" id="PTHR42896">
    <property type="entry name" value="XYLULOSE-1,5-BISPHOSPHATE (XUBP) PHOSPHATASE"/>
    <property type="match status" value="1"/>
</dbReference>
<dbReference type="NCBIfam" id="TIGR01509">
    <property type="entry name" value="HAD-SF-IA-v3"/>
    <property type="match status" value="1"/>
</dbReference>
<dbReference type="Gene3D" id="3.40.50.1000">
    <property type="entry name" value="HAD superfamily/HAD-like"/>
    <property type="match status" value="1"/>
</dbReference>
<dbReference type="FunFam" id="3.40.50.1000:FF:000036">
    <property type="entry name" value="HAD family hydrolase"/>
    <property type="match status" value="1"/>
</dbReference>
<keyword evidence="1" id="KW-0479">Metal-binding</keyword>
<dbReference type="AlphaFoldDB" id="A0A7S0QX16"/>
<sequence>MTPNRSARALKLQCTASELPAALLFDCDGVLVDTERDGHRVTFNQAFKEKGLTCEWGVEEYGELVKIGGGKERMTKYFSVDHPGEEPWVSLKTQEEQVEYVKNMHLLKTDLFSKMIESGALPLRPGVARLVAEAIAAGVTVAVCSTSNEKAVSTIVRVMLGEEVAKVMRVFAGDCVPKKKPAPDIYLLAANELNVDPARCVVIEDSHIGVQAAKSAGMKCIVTTSGYTADEDFSLADVVYPYLGDEDDVKVTLQDLCNLL</sequence>
<dbReference type="InterPro" id="IPR036412">
    <property type="entry name" value="HAD-like_sf"/>
</dbReference>
<evidence type="ECO:0000256" key="2">
    <source>
        <dbReference type="ARBA" id="ARBA00022801"/>
    </source>
</evidence>
<protein>
    <submittedName>
        <fullName evidence="3">Uncharacterized protein</fullName>
    </submittedName>
</protein>
<evidence type="ECO:0000313" key="3">
    <source>
        <dbReference type="EMBL" id="CAD8657955.1"/>
    </source>
</evidence>
<dbReference type="SFLD" id="SFLDS00003">
    <property type="entry name" value="Haloacid_Dehalogenase"/>
    <property type="match status" value="1"/>
</dbReference>
<dbReference type="InterPro" id="IPR006439">
    <property type="entry name" value="HAD-SF_hydro_IA"/>
</dbReference>
<reference evidence="3" key="1">
    <citation type="submission" date="2021-01" db="EMBL/GenBank/DDBJ databases">
        <authorList>
            <person name="Corre E."/>
            <person name="Pelletier E."/>
            <person name="Niang G."/>
            <person name="Scheremetjew M."/>
            <person name="Finn R."/>
            <person name="Kale V."/>
            <person name="Holt S."/>
            <person name="Cochrane G."/>
            <person name="Meng A."/>
            <person name="Brown T."/>
            <person name="Cohen L."/>
        </authorList>
    </citation>
    <scope>NUCLEOTIDE SEQUENCE</scope>
    <source>
        <strain evidence="3">CCMP722</strain>
    </source>
</reference>
<proteinExistence type="predicted"/>
<dbReference type="SUPFAM" id="SSF56784">
    <property type="entry name" value="HAD-like"/>
    <property type="match status" value="1"/>
</dbReference>
<gene>
    <name evidence="3" type="ORF">POBO1169_LOCUS5175</name>
</gene>